<evidence type="ECO:0000313" key="4">
    <source>
        <dbReference type="Proteomes" id="UP000297239"/>
    </source>
</evidence>
<sequence length="333" mass="37795">MSKNAKNNKTSKVKKNESAPNKGKNAEDKKSKSKAGSLEEAKETQTTSVEESSNSLASQDVSALSTDRHTRLNQLMRTIRVSSEMLKAAQENIMIALHEINRDQLFLLADCETMQGFVEEHTEFHWWKVSKYLTVAEKLLTSEVNKKVLSGRTETSLVKLVEGMKEDNALFQEGEVHFPDGRILGLSDYEKELQSKQNKETVKLLKEKNTQISNLEKKVDDNQRVNESFDSRIKELQEMLNDQTHETGIPPEVRRAFRERESLSAILTNAVNGIQEFADVLKVAHESELNELEHSSENGKIVNIFLVTIQGIYHSVYDSWQDCLPVTTGKELE</sequence>
<accession>A0A6N4Q5X0</accession>
<dbReference type="RefSeq" id="WP_135636434.1">
    <property type="nucleotide sequence ID" value="NZ_RQFE01000031.1"/>
</dbReference>
<name>A0A6N4Q5X0_9LEPT</name>
<comment type="caution">
    <text evidence="3">The sequence shown here is derived from an EMBL/GenBank/DDBJ whole genome shotgun (WGS) entry which is preliminary data.</text>
</comment>
<organism evidence="3 4">
    <name type="scientific">Leptospira kanakyensis</name>
    <dbReference type="NCBI Taxonomy" id="2484968"/>
    <lineage>
        <taxon>Bacteria</taxon>
        <taxon>Pseudomonadati</taxon>
        <taxon>Spirochaetota</taxon>
        <taxon>Spirochaetia</taxon>
        <taxon>Leptospirales</taxon>
        <taxon>Leptospiraceae</taxon>
        <taxon>Leptospira</taxon>
    </lineage>
</organism>
<feature type="coiled-coil region" evidence="1">
    <location>
        <begin position="198"/>
        <end position="246"/>
    </location>
</feature>
<feature type="compositionally biased region" description="Polar residues" evidence="2">
    <location>
        <begin position="1"/>
        <end position="10"/>
    </location>
</feature>
<feature type="compositionally biased region" description="Polar residues" evidence="2">
    <location>
        <begin position="44"/>
        <end position="65"/>
    </location>
</feature>
<reference evidence="3" key="1">
    <citation type="journal article" date="2019" name="PLoS Negl. Trop. Dis.">
        <title>Revisiting the worldwide diversity of Leptospira species in the environment.</title>
        <authorList>
            <person name="Vincent A.T."/>
            <person name="Schiettekatte O."/>
            <person name="Bourhy P."/>
            <person name="Veyrier F.J."/>
            <person name="Picardeau M."/>
        </authorList>
    </citation>
    <scope>NUCLEOTIDE SEQUENCE [LARGE SCALE GENOMIC DNA]</scope>
    <source>
        <strain evidence="3">201800293</strain>
    </source>
</reference>
<dbReference type="Proteomes" id="UP000297239">
    <property type="component" value="Unassembled WGS sequence"/>
</dbReference>
<dbReference type="AlphaFoldDB" id="A0A6N4Q5X0"/>
<feature type="region of interest" description="Disordered" evidence="2">
    <location>
        <begin position="1"/>
        <end position="65"/>
    </location>
</feature>
<dbReference type="SUPFAM" id="SSF69989">
    <property type="entry name" value="C-terminal domain of PLC-beta"/>
    <property type="match status" value="1"/>
</dbReference>
<evidence type="ECO:0000256" key="1">
    <source>
        <dbReference type="SAM" id="Coils"/>
    </source>
</evidence>
<keyword evidence="1" id="KW-0175">Coiled coil</keyword>
<protein>
    <submittedName>
        <fullName evidence="3">Uncharacterized protein</fullName>
    </submittedName>
</protein>
<evidence type="ECO:0000313" key="3">
    <source>
        <dbReference type="EMBL" id="TGK67063.1"/>
    </source>
</evidence>
<dbReference type="OrthoDB" id="344841at2"/>
<keyword evidence="4" id="KW-1185">Reference proteome</keyword>
<evidence type="ECO:0000256" key="2">
    <source>
        <dbReference type="SAM" id="MobiDB-lite"/>
    </source>
</evidence>
<dbReference type="EMBL" id="RQFF01000037">
    <property type="protein sequence ID" value="TGK67063.1"/>
    <property type="molecule type" value="Genomic_DNA"/>
</dbReference>
<proteinExistence type="predicted"/>
<gene>
    <name evidence="3" type="ORF">EHQ18_18365</name>
</gene>